<name>A0A2P2MH84_RHIMU</name>
<dbReference type="InterPro" id="IPR036312">
    <property type="entry name" value="Bifun_inhib/LTP/seed_sf"/>
</dbReference>
<feature type="signal peptide" evidence="3">
    <location>
        <begin position="1"/>
        <end position="24"/>
    </location>
</feature>
<dbReference type="EMBL" id="GGEC01049099">
    <property type="protein sequence ID" value="MBX29583.1"/>
    <property type="molecule type" value="Transcribed_RNA"/>
</dbReference>
<evidence type="ECO:0000259" key="4">
    <source>
        <dbReference type="SMART" id="SM00499"/>
    </source>
</evidence>
<dbReference type="PANTHER" id="PTHR33214">
    <property type="entry name" value="BIFUNCTIONAL INHIBITOR/LIPID-TRANSFER PROTEIN/SEED STORAGE 2S ALBUMIN SUPERFAMILY PROTEIN"/>
    <property type="match status" value="1"/>
</dbReference>
<proteinExistence type="predicted"/>
<dbReference type="GO" id="GO:0008289">
    <property type="term" value="F:lipid binding"/>
    <property type="evidence" value="ECO:0007669"/>
    <property type="project" value="UniProtKB-KW"/>
</dbReference>
<reference evidence="5" key="1">
    <citation type="submission" date="2018-02" db="EMBL/GenBank/DDBJ databases">
        <title>Rhizophora mucronata_Transcriptome.</title>
        <authorList>
            <person name="Meera S.P."/>
            <person name="Sreeshan A."/>
            <person name="Augustine A."/>
        </authorList>
    </citation>
    <scope>NUCLEOTIDE SEQUENCE</scope>
    <source>
        <tissue evidence="5">Leaf</tissue>
    </source>
</reference>
<feature type="chain" id="PRO_5015133400" evidence="3">
    <location>
        <begin position="25"/>
        <end position="92"/>
    </location>
</feature>
<dbReference type="SMART" id="SM00499">
    <property type="entry name" value="AAI"/>
    <property type="match status" value="1"/>
</dbReference>
<evidence type="ECO:0000313" key="5">
    <source>
        <dbReference type="EMBL" id="MBX29583.1"/>
    </source>
</evidence>
<keyword evidence="1" id="KW-0813">Transport</keyword>
<dbReference type="GO" id="GO:0006869">
    <property type="term" value="P:lipid transport"/>
    <property type="evidence" value="ECO:0007669"/>
    <property type="project" value="InterPro"/>
</dbReference>
<evidence type="ECO:0000256" key="3">
    <source>
        <dbReference type="SAM" id="SignalP"/>
    </source>
</evidence>
<dbReference type="PANTHER" id="PTHR33214:SF69">
    <property type="entry name" value="BIFUNCTIONAL INHIBITOR_LIPID-TRANSFER PROTEIN_SEED STORAGE 2S ALBUMIN SUPERFAMILY PROTEIN"/>
    <property type="match status" value="1"/>
</dbReference>
<evidence type="ECO:0000256" key="1">
    <source>
        <dbReference type="ARBA" id="ARBA00022448"/>
    </source>
</evidence>
<accession>A0A2P2MH84</accession>
<dbReference type="Gene3D" id="1.10.110.10">
    <property type="entry name" value="Plant lipid-transfer and hydrophobic proteins"/>
    <property type="match status" value="1"/>
</dbReference>
<evidence type="ECO:0000256" key="2">
    <source>
        <dbReference type="ARBA" id="ARBA00023121"/>
    </source>
</evidence>
<dbReference type="SUPFAM" id="SSF47699">
    <property type="entry name" value="Bifunctional inhibitor/lipid-transfer protein/seed storage 2S albumin"/>
    <property type="match status" value="1"/>
</dbReference>
<organism evidence="5">
    <name type="scientific">Rhizophora mucronata</name>
    <name type="common">Asiatic mangrove</name>
    <dbReference type="NCBI Taxonomy" id="61149"/>
    <lineage>
        <taxon>Eukaryota</taxon>
        <taxon>Viridiplantae</taxon>
        <taxon>Streptophyta</taxon>
        <taxon>Embryophyta</taxon>
        <taxon>Tracheophyta</taxon>
        <taxon>Spermatophyta</taxon>
        <taxon>Magnoliopsida</taxon>
        <taxon>eudicotyledons</taxon>
        <taxon>Gunneridae</taxon>
        <taxon>Pentapetalae</taxon>
        <taxon>rosids</taxon>
        <taxon>fabids</taxon>
        <taxon>Malpighiales</taxon>
        <taxon>Rhizophoraceae</taxon>
        <taxon>Rhizophora</taxon>
    </lineage>
</organism>
<keyword evidence="3" id="KW-0732">Signal</keyword>
<protein>
    <submittedName>
        <fullName evidence="5">Non-specific lipid-transfer protein 2</fullName>
    </submittedName>
</protein>
<dbReference type="AlphaFoldDB" id="A0A2P2MH84"/>
<feature type="domain" description="Bifunctional inhibitor/plant lipid transfer protein/seed storage helical" evidence="4">
    <location>
        <begin position="27"/>
        <end position="92"/>
    </location>
</feature>
<keyword evidence="2" id="KW-0446">Lipid-binding</keyword>
<dbReference type="CDD" id="cd01959">
    <property type="entry name" value="nsLTP2"/>
    <property type="match status" value="1"/>
</dbReference>
<sequence>MKVSRFAVYMVLVMVLTEVHVSQAATCNPSLLTPCAASFTSSNPPSSLCCTRLNQQTPCFCGYLKNPNFSRYVSSPGAKKVIAACKVPLPKC</sequence>
<dbReference type="InterPro" id="IPR033872">
    <property type="entry name" value="nsLTP2"/>
</dbReference>
<dbReference type="InterPro" id="IPR016140">
    <property type="entry name" value="Bifunc_inhib/LTP/seed_store"/>
</dbReference>